<dbReference type="EMBL" id="BJYS01000004">
    <property type="protein sequence ID" value="GEO03212.1"/>
    <property type="molecule type" value="Genomic_DNA"/>
</dbReference>
<dbReference type="Gene3D" id="3.40.50.2000">
    <property type="entry name" value="Glycogen Phosphorylase B"/>
    <property type="match status" value="2"/>
</dbReference>
<dbReference type="InterPro" id="IPR028098">
    <property type="entry name" value="Glyco_trans_4-like_N"/>
</dbReference>
<feature type="domain" description="Glycosyltransferase subfamily 4-like N-terminal" evidence="2">
    <location>
        <begin position="25"/>
        <end position="170"/>
    </location>
</feature>
<evidence type="ECO:0000313" key="4">
    <source>
        <dbReference type="Proteomes" id="UP000321532"/>
    </source>
</evidence>
<feature type="domain" description="Glycosyl transferase family 1" evidence="1">
    <location>
        <begin position="199"/>
        <end position="355"/>
    </location>
</feature>
<dbReference type="AlphaFoldDB" id="A0A512AU21"/>
<reference evidence="3 4" key="1">
    <citation type="submission" date="2019-07" db="EMBL/GenBank/DDBJ databases">
        <title>Whole genome shotgun sequence of Adhaeribacter aerolatus NBRC 106133.</title>
        <authorList>
            <person name="Hosoyama A."/>
            <person name="Uohara A."/>
            <person name="Ohji S."/>
            <person name="Ichikawa N."/>
        </authorList>
    </citation>
    <scope>NUCLEOTIDE SEQUENCE [LARGE SCALE GENOMIC DNA]</scope>
    <source>
        <strain evidence="3 4">NBRC 106133</strain>
    </source>
</reference>
<dbReference type="PANTHER" id="PTHR12526">
    <property type="entry name" value="GLYCOSYLTRANSFERASE"/>
    <property type="match status" value="1"/>
</dbReference>
<gene>
    <name evidence="3" type="ORF">AAE02nite_08760</name>
</gene>
<evidence type="ECO:0000259" key="2">
    <source>
        <dbReference type="Pfam" id="PF13439"/>
    </source>
</evidence>
<evidence type="ECO:0000313" key="3">
    <source>
        <dbReference type="EMBL" id="GEO03212.1"/>
    </source>
</evidence>
<dbReference type="InterPro" id="IPR001296">
    <property type="entry name" value="Glyco_trans_1"/>
</dbReference>
<dbReference type="Pfam" id="PF13439">
    <property type="entry name" value="Glyco_transf_4"/>
    <property type="match status" value="1"/>
</dbReference>
<protein>
    <recommendedName>
        <fullName evidence="5">Glycosyl transferase family 1</fullName>
    </recommendedName>
</protein>
<keyword evidence="4" id="KW-1185">Reference proteome</keyword>
<dbReference type="Pfam" id="PF00534">
    <property type="entry name" value="Glycos_transf_1"/>
    <property type="match status" value="1"/>
</dbReference>
<evidence type="ECO:0008006" key="5">
    <source>
        <dbReference type="Google" id="ProtNLM"/>
    </source>
</evidence>
<proteinExistence type="predicted"/>
<dbReference type="CDD" id="cd03801">
    <property type="entry name" value="GT4_PimA-like"/>
    <property type="match status" value="1"/>
</dbReference>
<name>A0A512AU21_9BACT</name>
<evidence type="ECO:0000259" key="1">
    <source>
        <dbReference type="Pfam" id="PF00534"/>
    </source>
</evidence>
<dbReference type="GO" id="GO:0016757">
    <property type="term" value="F:glycosyltransferase activity"/>
    <property type="evidence" value="ECO:0007669"/>
    <property type="project" value="InterPro"/>
</dbReference>
<dbReference type="SUPFAM" id="SSF53756">
    <property type="entry name" value="UDP-Glycosyltransferase/glycogen phosphorylase"/>
    <property type="match status" value="1"/>
</dbReference>
<accession>A0A512AU21</accession>
<sequence>MTNLRKSVVYIISDIDKALAFEWVATYLDKQKFDLSFILISPKETVLEKYIHALGLNVYRVISNGKKDWPKAIFQVYGLLRKINPAVIHCHLIQANIIGLTAGKLAGVKKRIYTRHHSSFHHVYFPKGVLWDKLSNILATHIVAISGNVKDVLINWEKADENKVTVIPHGFLLNGFLEVPAEGVISLKKRHNLEDTDIGKVIGVISRYTELKGIQYIIPAFKNILKLYPDSVLVLANATGDYKSAIQELLKEIPERNYREITFESDIMALYKLFDVFVHVPIDSHSEAFGQTYVEALAAGIPSVFTLSGIANEFIKDQENALVVDYQNAEAIYIAILQILENEDLRNKLIQNGRKEVFNRFGLERFIQSLEELYL</sequence>
<comment type="caution">
    <text evidence="3">The sequence shown here is derived from an EMBL/GenBank/DDBJ whole genome shotgun (WGS) entry which is preliminary data.</text>
</comment>
<dbReference type="Proteomes" id="UP000321532">
    <property type="component" value="Unassembled WGS sequence"/>
</dbReference>
<organism evidence="3 4">
    <name type="scientific">Adhaeribacter aerolatus</name>
    <dbReference type="NCBI Taxonomy" id="670289"/>
    <lineage>
        <taxon>Bacteria</taxon>
        <taxon>Pseudomonadati</taxon>
        <taxon>Bacteroidota</taxon>
        <taxon>Cytophagia</taxon>
        <taxon>Cytophagales</taxon>
        <taxon>Hymenobacteraceae</taxon>
        <taxon>Adhaeribacter</taxon>
    </lineage>
</organism>